<dbReference type="Pfam" id="PF06170">
    <property type="entry name" value="DUF983"/>
    <property type="match status" value="1"/>
</dbReference>
<keyword evidence="1" id="KW-1133">Transmembrane helix</keyword>
<proteinExistence type="predicted"/>
<dbReference type="EMBL" id="JAUQSY010000003">
    <property type="protein sequence ID" value="MDO7874135.1"/>
    <property type="molecule type" value="Genomic_DNA"/>
</dbReference>
<name>A0ABT9B8K5_9BACT</name>
<evidence type="ECO:0000313" key="2">
    <source>
        <dbReference type="EMBL" id="MDO7874135.1"/>
    </source>
</evidence>
<evidence type="ECO:0000313" key="3">
    <source>
        <dbReference type="Proteomes" id="UP001176429"/>
    </source>
</evidence>
<accession>A0ABT9B8K5</accession>
<keyword evidence="1" id="KW-0812">Transmembrane</keyword>
<feature type="transmembrane region" description="Helical" evidence="1">
    <location>
        <begin position="55"/>
        <end position="81"/>
    </location>
</feature>
<dbReference type="RefSeq" id="WP_305005451.1">
    <property type="nucleotide sequence ID" value="NZ_JAUQSY010000003.1"/>
</dbReference>
<dbReference type="Proteomes" id="UP001176429">
    <property type="component" value="Unassembled WGS sequence"/>
</dbReference>
<gene>
    <name evidence="2" type="ORF">Q5H93_05270</name>
</gene>
<organism evidence="2 3">
    <name type="scientific">Hymenobacter aranciens</name>
    <dbReference type="NCBI Taxonomy" id="3063996"/>
    <lineage>
        <taxon>Bacteria</taxon>
        <taxon>Pseudomonadati</taxon>
        <taxon>Bacteroidota</taxon>
        <taxon>Cytophagia</taxon>
        <taxon>Cytophagales</taxon>
        <taxon>Hymenobacteraceae</taxon>
        <taxon>Hymenobacter</taxon>
    </lineage>
</organism>
<comment type="caution">
    <text evidence="2">The sequence shown here is derived from an EMBL/GenBank/DDBJ whole genome shotgun (WGS) entry which is preliminary data.</text>
</comment>
<sequence length="128" mass="14183">MSQPTSSTLALLDLRCPRCHQGKLFSHPAYHLTKFAHMPESCPVCQQAFEPEPGFYFGAMFVSYAFSVAIFAITSVLLYYLAGDPALWVYIVVVGAAATACTPLALRYSRALMLYWFGGVSYRPELAK</sequence>
<dbReference type="InterPro" id="IPR009325">
    <property type="entry name" value="DUF983"/>
</dbReference>
<feature type="transmembrane region" description="Helical" evidence="1">
    <location>
        <begin position="87"/>
        <end position="106"/>
    </location>
</feature>
<keyword evidence="1" id="KW-0472">Membrane</keyword>
<evidence type="ECO:0000256" key="1">
    <source>
        <dbReference type="SAM" id="Phobius"/>
    </source>
</evidence>
<reference evidence="2" key="1">
    <citation type="submission" date="2023-07" db="EMBL/GenBank/DDBJ databases">
        <authorList>
            <person name="Kim M.K."/>
        </authorList>
    </citation>
    <scope>NUCLEOTIDE SEQUENCE</scope>
    <source>
        <strain evidence="2">ASUV-10-1</strain>
    </source>
</reference>
<protein>
    <submittedName>
        <fullName evidence="2">DUF983 domain-containing protein</fullName>
    </submittedName>
</protein>
<keyword evidence="3" id="KW-1185">Reference proteome</keyword>